<sequence>MSRALVIGEALIDVVESDGVISGEYVGGSPLNVAVGLGRLGRGVDFLTHIAEDDRGKRIVAYLEDSGVELVSGSTNAGRTPTARAAVDSSGAAHYTFDIDWQLAGTPEVATPLLVHTGSIATVLEPGCRATAALLDAYRMSATITFDPNVRPDVIQDDDIARGRIDRLVERADIVKVSEDDLRWMDPRHSPEQIARAWLEVGPAIVTVTSGERGAFAVCRSGTVSVPARPVQVVDTVGAGDAFMAGLLDAVWSLGLLGADRRRDLSRIGTGTLEGVLQSAALSAALTVARAGADLPDLAARDAAQR</sequence>
<dbReference type="GO" id="GO:0016301">
    <property type="term" value="F:kinase activity"/>
    <property type="evidence" value="ECO:0007669"/>
    <property type="project" value="UniProtKB-KW"/>
</dbReference>
<evidence type="ECO:0000256" key="4">
    <source>
        <dbReference type="ARBA" id="ARBA00022777"/>
    </source>
</evidence>
<keyword evidence="3" id="KW-0547">Nucleotide-binding</keyword>
<reference evidence="7" key="2">
    <citation type="journal article" date="2022" name="BMC Genomics">
        <title>Comparative genome analysis of mycobacteria focusing on tRNA and non-coding RNA.</title>
        <authorList>
            <person name="Behra P.R.K."/>
            <person name="Pettersson B.M.F."/>
            <person name="Ramesh M."/>
            <person name="Das S."/>
            <person name="Dasgupta S."/>
            <person name="Kirsebom L.A."/>
        </authorList>
    </citation>
    <scope>NUCLEOTIDE SEQUENCE</scope>
    <source>
        <strain evidence="7">DSM 44242</strain>
    </source>
</reference>
<dbReference type="InterPro" id="IPR050306">
    <property type="entry name" value="PfkB_Carbo_kinase"/>
</dbReference>
<evidence type="ECO:0000256" key="1">
    <source>
        <dbReference type="ARBA" id="ARBA00010688"/>
    </source>
</evidence>
<dbReference type="InterPro" id="IPR029056">
    <property type="entry name" value="Ribokinase-like"/>
</dbReference>
<dbReference type="InterPro" id="IPR002173">
    <property type="entry name" value="Carboh/pur_kinase_PfkB_CS"/>
</dbReference>
<dbReference type="RefSeq" id="WP_036447786.1">
    <property type="nucleotide sequence ID" value="NZ_JACKVC010000009.1"/>
</dbReference>
<protein>
    <submittedName>
        <fullName evidence="7">Carbohydrate kinase</fullName>
    </submittedName>
</protein>
<feature type="domain" description="Carbohydrate kinase PfkB" evidence="6">
    <location>
        <begin position="5"/>
        <end position="295"/>
    </location>
</feature>
<evidence type="ECO:0000256" key="5">
    <source>
        <dbReference type="ARBA" id="ARBA00022840"/>
    </source>
</evidence>
<accession>A0AAW5SXG4</accession>
<reference evidence="7" key="1">
    <citation type="submission" date="2020-07" db="EMBL/GenBank/DDBJ databases">
        <authorList>
            <person name="Pettersson B.M.F."/>
            <person name="Behra P.R.K."/>
            <person name="Ramesh M."/>
            <person name="Das S."/>
            <person name="Dasgupta S."/>
            <person name="Kirsebom L.A."/>
        </authorList>
    </citation>
    <scope>NUCLEOTIDE SEQUENCE</scope>
    <source>
        <strain evidence="7">DSM 44242</strain>
    </source>
</reference>
<keyword evidence="5" id="KW-0067">ATP-binding</keyword>
<proteinExistence type="inferred from homology"/>
<dbReference type="PANTHER" id="PTHR43085:SF1">
    <property type="entry name" value="PSEUDOURIDINE KINASE-RELATED"/>
    <property type="match status" value="1"/>
</dbReference>
<evidence type="ECO:0000313" key="7">
    <source>
        <dbReference type="EMBL" id="MCV7387051.1"/>
    </source>
</evidence>
<comment type="caution">
    <text evidence="7">The sequence shown here is derived from an EMBL/GenBank/DDBJ whole genome shotgun (WGS) entry which is preliminary data.</text>
</comment>
<comment type="similarity">
    <text evidence="1">Belongs to the carbohydrate kinase PfkB family.</text>
</comment>
<dbReference type="PANTHER" id="PTHR43085">
    <property type="entry name" value="HEXOKINASE FAMILY MEMBER"/>
    <property type="match status" value="1"/>
</dbReference>
<keyword evidence="4 7" id="KW-0418">Kinase</keyword>
<dbReference type="InterPro" id="IPR011611">
    <property type="entry name" value="PfkB_dom"/>
</dbReference>
<evidence type="ECO:0000259" key="6">
    <source>
        <dbReference type="Pfam" id="PF00294"/>
    </source>
</evidence>
<dbReference type="EMBL" id="JACKVC010000009">
    <property type="protein sequence ID" value="MCV7387051.1"/>
    <property type="molecule type" value="Genomic_DNA"/>
</dbReference>
<dbReference type="SUPFAM" id="SSF53613">
    <property type="entry name" value="Ribokinase-like"/>
    <property type="match status" value="1"/>
</dbReference>
<dbReference type="PROSITE" id="PS00584">
    <property type="entry name" value="PFKB_KINASES_2"/>
    <property type="match status" value="1"/>
</dbReference>
<name>A0AAW5SXG4_9MYCO</name>
<keyword evidence="2" id="KW-0808">Transferase</keyword>
<dbReference type="Proteomes" id="UP001141659">
    <property type="component" value="Unassembled WGS sequence"/>
</dbReference>
<evidence type="ECO:0000313" key="8">
    <source>
        <dbReference type="Proteomes" id="UP001141659"/>
    </source>
</evidence>
<evidence type="ECO:0000256" key="3">
    <source>
        <dbReference type="ARBA" id="ARBA00022741"/>
    </source>
</evidence>
<organism evidence="7 8">
    <name type="scientific">Mycolicibacterium porcinum</name>
    <dbReference type="NCBI Taxonomy" id="39693"/>
    <lineage>
        <taxon>Bacteria</taxon>
        <taxon>Bacillati</taxon>
        <taxon>Actinomycetota</taxon>
        <taxon>Actinomycetes</taxon>
        <taxon>Mycobacteriales</taxon>
        <taxon>Mycobacteriaceae</taxon>
        <taxon>Mycolicibacterium</taxon>
    </lineage>
</organism>
<evidence type="ECO:0000256" key="2">
    <source>
        <dbReference type="ARBA" id="ARBA00022679"/>
    </source>
</evidence>
<dbReference type="Gene3D" id="3.40.1190.20">
    <property type="match status" value="1"/>
</dbReference>
<dbReference type="CDD" id="cd01167">
    <property type="entry name" value="bac_FRK"/>
    <property type="match status" value="1"/>
</dbReference>
<dbReference type="GO" id="GO:0005524">
    <property type="term" value="F:ATP binding"/>
    <property type="evidence" value="ECO:0007669"/>
    <property type="project" value="UniProtKB-KW"/>
</dbReference>
<dbReference type="Pfam" id="PF00294">
    <property type="entry name" value="PfkB"/>
    <property type="match status" value="1"/>
</dbReference>
<gene>
    <name evidence="7" type="ORF">H5P34_03180</name>
</gene>
<dbReference type="AlphaFoldDB" id="A0AAW5SXG4"/>